<accession>A0A7R9VLM1</accession>
<name>A0A7R9VLM1_9CHLO</name>
<evidence type="ECO:0000313" key="1">
    <source>
        <dbReference type="EMBL" id="CAD8298982.1"/>
    </source>
</evidence>
<organism evidence="1">
    <name type="scientific">Chlamydomonas euryale</name>
    <dbReference type="NCBI Taxonomy" id="1486919"/>
    <lineage>
        <taxon>Eukaryota</taxon>
        <taxon>Viridiplantae</taxon>
        <taxon>Chlorophyta</taxon>
        <taxon>core chlorophytes</taxon>
        <taxon>Chlorophyceae</taxon>
        <taxon>CS clade</taxon>
        <taxon>Chlamydomonadales</taxon>
        <taxon>Chlamydomonadaceae</taxon>
        <taxon>Chlamydomonas</taxon>
    </lineage>
</organism>
<protein>
    <submittedName>
        <fullName evidence="1">Uncharacterized protein</fullName>
    </submittedName>
</protein>
<dbReference type="AlphaFoldDB" id="A0A7R9VLM1"/>
<gene>
    <name evidence="1" type="ORF">CEUR00632_LOCUS14838</name>
</gene>
<sequence length="120" mass="13263">MYHANNPEFSRPTDSHAGQPIAHMHVCDMAIDCQQTRRAAHKTRCQGPLTAAWRLWCQQLLQLAARMPRRPKSCPCDAMAAVSWGWCQGCSKPAAYSSLASCSQRVQCVGDAYRAKAVVT</sequence>
<proteinExistence type="predicted"/>
<reference evidence="1" key="1">
    <citation type="submission" date="2021-01" db="EMBL/GenBank/DDBJ databases">
        <authorList>
            <person name="Corre E."/>
            <person name="Pelletier E."/>
            <person name="Niang G."/>
            <person name="Scheremetjew M."/>
            <person name="Finn R."/>
            <person name="Kale V."/>
            <person name="Holt S."/>
            <person name="Cochrane G."/>
            <person name="Meng A."/>
            <person name="Brown T."/>
            <person name="Cohen L."/>
        </authorList>
    </citation>
    <scope>NUCLEOTIDE SEQUENCE</scope>
    <source>
        <strain evidence="1">CCMP219</strain>
    </source>
</reference>
<dbReference type="EMBL" id="HBEC01031992">
    <property type="protein sequence ID" value="CAD8298982.1"/>
    <property type="molecule type" value="Transcribed_RNA"/>
</dbReference>